<reference evidence="1 2" key="1">
    <citation type="submission" date="2014-02" db="EMBL/GenBank/DDBJ databases">
        <title>Comparative genomics of Haemophilus parasuis isolated from pig lungs.</title>
        <authorList>
            <person name="Kittichotirat W."/>
            <person name="Bumgarner R.E."/>
            <person name="Lawrence P."/>
        </authorList>
    </citation>
    <scope>NUCLEOTIDE SEQUENCE [LARGE SCALE GENOMIC DNA]</scope>
    <source>
        <strain evidence="1 2">HPS10</strain>
    </source>
</reference>
<evidence type="ECO:0000313" key="2">
    <source>
        <dbReference type="Proteomes" id="UP000027036"/>
    </source>
</evidence>
<accession>A0A836Z0T4</accession>
<dbReference type="InterPro" id="IPR019289">
    <property type="entry name" value="Phage_tail_E/E"/>
</dbReference>
<comment type="caution">
    <text evidence="1">The sequence shown here is derived from an EMBL/GenBank/DDBJ whole genome shotgun (WGS) entry which is preliminary data.</text>
</comment>
<dbReference type="RefSeq" id="WP_021115804.1">
    <property type="nucleotide sequence ID" value="NZ_JDSO01000112.1"/>
</dbReference>
<evidence type="ECO:0000313" key="1">
    <source>
        <dbReference type="EMBL" id="KDB46209.1"/>
    </source>
</evidence>
<organism evidence="1 2">
    <name type="scientific">Glaesserella parasuis HPS10</name>
    <dbReference type="NCBI Taxonomy" id="1450514"/>
    <lineage>
        <taxon>Bacteria</taxon>
        <taxon>Pseudomonadati</taxon>
        <taxon>Pseudomonadota</taxon>
        <taxon>Gammaproteobacteria</taxon>
        <taxon>Pasteurellales</taxon>
        <taxon>Pasteurellaceae</taxon>
        <taxon>Glaesserella</taxon>
    </lineage>
</organism>
<protein>
    <submittedName>
        <fullName evidence="1">Tail protein</fullName>
    </submittedName>
</protein>
<proteinExistence type="predicted"/>
<gene>
    <name evidence="1" type="ORF">HPS10_08235</name>
</gene>
<dbReference type="AlphaFoldDB" id="A0A836Z0T4"/>
<name>A0A836Z0T4_GLAPU</name>
<sequence length="111" mass="12364">MKKKTDLNVTTVKLKAGIVRAEQTITEIQVRKPNIQALKGLKLLDLMQSDVNSIITLLPRITQPMLHKSDIDRLDVADFTKLTGAVFEVMNLNEDDIESDEEGKSDSSLIA</sequence>
<dbReference type="Pfam" id="PF10109">
    <property type="entry name" value="Phage_TAC_7"/>
    <property type="match status" value="1"/>
</dbReference>
<dbReference type="EMBL" id="JDSO01000112">
    <property type="protein sequence ID" value="KDB46209.1"/>
    <property type="molecule type" value="Genomic_DNA"/>
</dbReference>
<dbReference type="Proteomes" id="UP000027036">
    <property type="component" value="Unassembled WGS sequence"/>
</dbReference>